<gene>
    <name evidence="1" type="ORF">GS551_05520</name>
    <name evidence="2" type="ORF">GS551_22825</name>
</gene>
<dbReference type="AlphaFoldDB" id="A0AAE2WA68"/>
<dbReference type="EMBL" id="WUYC01000001">
    <property type="protein sequence ID" value="MBM4713661.1"/>
    <property type="molecule type" value="Genomic_DNA"/>
</dbReference>
<evidence type="ECO:0000313" key="2">
    <source>
        <dbReference type="EMBL" id="MBM4716988.1"/>
    </source>
</evidence>
<evidence type="ECO:0000313" key="3">
    <source>
        <dbReference type="Proteomes" id="UP000706122"/>
    </source>
</evidence>
<accession>A0AAE2WA68</accession>
<sequence>MPSLRKWTGSGYVEIRTPSIGVGNSAAQRVLVWNGSSYQEVWRSTPPWRVIKNGRYTPGGSGTDYVIPDWVAADGYPSTAYANGLLVPRPATVTVRATVTRTVTTSNTWGLSLTKNGSVILALNNASPNSLTHSVSVSGVAVVAGDVLSVRVRTSVDTWAIVESGVVTYLEAV</sequence>
<dbReference type="Proteomes" id="UP000706122">
    <property type="component" value="Unassembled WGS sequence"/>
</dbReference>
<comment type="caution">
    <text evidence="2">The sequence shown here is derived from an EMBL/GenBank/DDBJ whole genome shotgun (WGS) entry which is preliminary data.</text>
</comment>
<protein>
    <submittedName>
        <fullName evidence="2">Uncharacterized protein</fullName>
    </submittedName>
</protein>
<reference evidence="2" key="1">
    <citation type="submission" date="2019-11" db="EMBL/GenBank/DDBJ databases">
        <title>Spread of Macrolides and rifampicin resistant Rhodococcus equi in clinical isolates in the USA.</title>
        <authorList>
            <person name="Alvarez-Narvaez S."/>
            <person name="Huber L."/>
            <person name="Cohen N.D."/>
            <person name="Slovis N."/>
            <person name="Greiter M."/>
            <person name="Giguere S."/>
            <person name="Hart K."/>
        </authorList>
    </citation>
    <scope>NUCLEOTIDE SEQUENCE</scope>
    <source>
        <strain evidence="2">Lh_5</strain>
    </source>
</reference>
<evidence type="ECO:0000313" key="1">
    <source>
        <dbReference type="EMBL" id="MBM4713661.1"/>
    </source>
</evidence>
<dbReference type="EMBL" id="WUYC01000006">
    <property type="protein sequence ID" value="MBM4716988.1"/>
    <property type="molecule type" value="Genomic_DNA"/>
</dbReference>
<name>A0AAE2WA68_RHOHA</name>
<organism evidence="2 3">
    <name type="scientific">Rhodococcus hoagii</name>
    <name type="common">Corynebacterium equii</name>
    <dbReference type="NCBI Taxonomy" id="43767"/>
    <lineage>
        <taxon>Bacteria</taxon>
        <taxon>Bacillati</taxon>
        <taxon>Actinomycetota</taxon>
        <taxon>Actinomycetes</taxon>
        <taxon>Mycobacteriales</taxon>
        <taxon>Nocardiaceae</taxon>
        <taxon>Prescottella</taxon>
    </lineage>
</organism>
<proteinExistence type="predicted"/>